<dbReference type="EMBL" id="JACJLT010000351">
    <property type="protein sequence ID" value="MBM6876394.1"/>
    <property type="molecule type" value="Genomic_DNA"/>
</dbReference>
<comment type="caution">
    <text evidence="1">The sequence shown here is derived from an EMBL/GenBank/DDBJ whole genome shotgun (WGS) entry which is preliminary data.</text>
</comment>
<gene>
    <name evidence="1" type="ORF">H6A04_12270</name>
</gene>
<feature type="non-terminal residue" evidence="1">
    <location>
        <position position="138"/>
    </location>
</feature>
<proteinExistence type="predicted"/>
<organism evidence="1 2">
    <name type="scientific">Fusobacterium mortiferum</name>
    <dbReference type="NCBI Taxonomy" id="850"/>
    <lineage>
        <taxon>Bacteria</taxon>
        <taxon>Fusobacteriati</taxon>
        <taxon>Fusobacteriota</taxon>
        <taxon>Fusobacteriia</taxon>
        <taxon>Fusobacteriales</taxon>
        <taxon>Fusobacteriaceae</taxon>
        <taxon>Fusobacterium</taxon>
    </lineage>
</organism>
<evidence type="ECO:0000313" key="2">
    <source>
        <dbReference type="Proteomes" id="UP000728968"/>
    </source>
</evidence>
<sequence length="138" mass="15921">MNAAKKERDIIKNIKVLAKELGKTPTKRDYLKKYGNPQFENIGGFSLMLEKVGYVRNKHNNLNDEDIKRIFKEYIKKNGVPISHKFPKTLPSYDLVCSRFKSLLKKMVMILVVVLAYQIDLLFESKFGIKSLTVGILL</sequence>
<evidence type="ECO:0000313" key="1">
    <source>
        <dbReference type="EMBL" id="MBM6876394.1"/>
    </source>
</evidence>
<keyword evidence="2" id="KW-1185">Reference proteome</keyword>
<dbReference type="Proteomes" id="UP000728968">
    <property type="component" value="Unassembled WGS sequence"/>
</dbReference>
<accession>A0ABS2G7F2</accession>
<protein>
    <submittedName>
        <fullName evidence="1">Uncharacterized protein</fullName>
    </submittedName>
</protein>
<reference evidence="1 2" key="1">
    <citation type="journal article" date="2021" name="Sci. Rep.">
        <title>The distribution of antibiotic resistance genes in chicken gut microbiota commensals.</title>
        <authorList>
            <person name="Juricova H."/>
            <person name="Matiasovicova J."/>
            <person name="Kubasova T."/>
            <person name="Cejkova D."/>
            <person name="Rychlik I."/>
        </authorList>
    </citation>
    <scope>NUCLEOTIDE SEQUENCE [LARGE SCALE GENOMIC DNA]</scope>
    <source>
        <strain evidence="1 2">An425</strain>
    </source>
</reference>
<name>A0ABS2G7F2_FUSMR</name>